<name>A0A7H0LLV4_9SPHN</name>
<protein>
    <recommendedName>
        <fullName evidence="4">DUF4349 domain-containing protein</fullName>
    </recommendedName>
</protein>
<gene>
    <name evidence="2" type="ORF">H3Z74_05515</name>
</gene>
<evidence type="ECO:0000313" key="2">
    <source>
        <dbReference type="EMBL" id="QNQ10657.1"/>
    </source>
</evidence>
<feature type="transmembrane region" description="Helical" evidence="1">
    <location>
        <begin position="247"/>
        <end position="273"/>
    </location>
</feature>
<dbReference type="EMBL" id="CP061038">
    <property type="protein sequence ID" value="QNQ10657.1"/>
    <property type="molecule type" value="Genomic_DNA"/>
</dbReference>
<sequence>MRGLLLVSIPLALSACSPAPEHREAPVAQADSTGARANYDLAESPPPGIAVTAAPGVAFTYRYAFRLPSTSISASQEAHATACEKLGIARCRITGMRYRLLGENNIEAMLSFKLDPAIAREFGKNAIAQVTTAKGALVDAEITGTDAGAEIGRLTTQRSRAADELRRIDTELAKPKLSASERAELQRQRAEIVQTISATDDSRAEQRESLATTPMTFQYESGKAIRGFDASAPLSSALDTGIGSVQITIAVVLGLIAIFGPPGVIIVLGWLAWRRFRPRRDPVPAKAEAITGT</sequence>
<accession>A0A7H0LLV4</accession>
<organism evidence="2 3">
    <name type="scientific">Sphingomonas alpina</name>
    <dbReference type="NCBI Taxonomy" id="653931"/>
    <lineage>
        <taxon>Bacteria</taxon>
        <taxon>Pseudomonadati</taxon>
        <taxon>Pseudomonadota</taxon>
        <taxon>Alphaproteobacteria</taxon>
        <taxon>Sphingomonadales</taxon>
        <taxon>Sphingomonadaceae</taxon>
        <taxon>Sphingomonas</taxon>
    </lineage>
</organism>
<dbReference type="PROSITE" id="PS51257">
    <property type="entry name" value="PROKAR_LIPOPROTEIN"/>
    <property type="match status" value="1"/>
</dbReference>
<dbReference type="AlphaFoldDB" id="A0A7H0LLV4"/>
<keyword evidence="1" id="KW-0472">Membrane</keyword>
<dbReference type="Proteomes" id="UP000516148">
    <property type="component" value="Chromosome"/>
</dbReference>
<keyword evidence="3" id="KW-1185">Reference proteome</keyword>
<dbReference type="RefSeq" id="WP_187762948.1">
    <property type="nucleotide sequence ID" value="NZ_CP061038.1"/>
</dbReference>
<proteinExistence type="predicted"/>
<keyword evidence="1" id="KW-0812">Transmembrane</keyword>
<keyword evidence="1" id="KW-1133">Transmembrane helix</keyword>
<dbReference type="KEGG" id="spap:H3Z74_05515"/>
<evidence type="ECO:0000256" key="1">
    <source>
        <dbReference type="SAM" id="Phobius"/>
    </source>
</evidence>
<evidence type="ECO:0008006" key="4">
    <source>
        <dbReference type="Google" id="ProtNLM"/>
    </source>
</evidence>
<evidence type="ECO:0000313" key="3">
    <source>
        <dbReference type="Proteomes" id="UP000516148"/>
    </source>
</evidence>
<reference evidence="2 3" key="1">
    <citation type="submission" date="2020-09" db="EMBL/GenBank/DDBJ databases">
        <title>Sphingomonas sp., a new species isolated from pork steak.</title>
        <authorList>
            <person name="Heidler von Heilborn D."/>
        </authorList>
    </citation>
    <scope>NUCLEOTIDE SEQUENCE [LARGE SCALE GENOMIC DNA]</scope>
    <source>
        <strain evidence="3">S8-3T</strain>
    </source>
</reference>